<dbReference type="OrthoDB" id="10580292at2759"/>
<proteinExistence type="predicted"/>
<feature type="compositionally biased region" description="Acidic residues" evidence="1">
    <location>
        <begin position="81"/>
        <end position="91"/>
    </location>
</feature>
<dbReference type="InParanoid" id="A0A165NFD5"/>
<protein>
    <submittedName>
        <fullName evidence="2">Uncharacterized protein</fullName>
    </submittedName>
</protein>
<gene>
    <name evidence="2" type="ORF">NEOLEDRAFT_1245741</name>
</gene>
<keyword evidence="3" id="KW-1185">Reference proteome</keyword>
<evidence type="ECO:0000313" key="3">
    <source>
        <dbReference type="Proteomes" id="UP000076761"/>
    </source>
</evidence>
<feature type="region of interest" description="Disordered" evidence="1">
    <location>
        <begin position="1"/>
        <end position="152"/>
    </location>
</feature>
<evidence type="ECO:0000256" key="1">
    <source>
        <dbReference type="SAM" id="MobiDB-lite"/>
    </source>
</evidence>
<reference evidence="2 3" key="1">
    <citation type="journal article" date="2016" name="Mol. Biol. Evol.">
        <title>Comparative Genomics of Early-Diverging Mushroom-Forming Fungi Provides Insights into the Origins of Lignocellulose Decay Capabilities.</title>
        <authorList>
            <person name="Nagy L.G."/>
            <person name="Riley R."/>
            <person name="Tritt A."/>
            <person name="Adam C."/>
            <person name="Daum C."/>
            <person name="Floudas D."/>
            <person name="Sun H."/>
            <person name="Yadav J.S."/>
            <person name="Pangilinan J."/>
            <person name="Larsson K.H."/>
            <person name="Matsuura K."/>
            <person name="Barry K."/>
            <person name="Labutti K."/>
            <person name="Kuo R."/>
            <person name="Ohm R.A."/>
            <person name="Bhattacharya S.S."/>
            <person name="Shirouzu T."/>
            <person name="Yoshinaga Y."/>
            <person name="Martin F.M."/>
            <person name="Grigoriev I.V."/>
            <person name="Hibbett D.S."/>
        </authorList>
    </citation>
    <scope>NUCLEOTIDE SEQUENCE [LARGE SCALE GENOMIC DNA]</scope>
    <source>
        <strain evidence="2 3">HHB14362 ss-1</strain>
    </source>
</reference>
<evidence type="ECO:0000313" key="2">
    <source>
        <dbReference type="EMBL" id="KZT19562.1"/>
    </source>
</evidence>
<dbReference type="AlphaFoldDB" id="A0A165NFD5"/>
<name>A0A165NFD5_9AGAM</name>
<feature type="compositionally biased region" description="Low complexity" evidence="1">
    <location>
        <begin position="20"/>
        <end position="39"/>
    </location>
</feature>
<feature type="compositionally biased region" description="Polar residues" evidence="1">
    <location>
        <begin position="123"/>
        <end position="138"/>
    </location>
</feature>
<dbReference type="Proteomes" id="UP000076761">
    <property type="component" value="Unassembled WGS sequence"/>
</dbReference>
<organism evidence="2 3">
    <name type="scientific">Neolentinus lepideus HHB14362 ss-1</name>
    <dbReference type="NCBI Taxonomy" id="1314782"/>
    <lineage>
        <taxon>Eukaryota</taxon>
        <taxon>Fungi</taxon>
        <taxon>Dikarya</taxon>
        <taxon>Basidiomycota</taxon>
        <taxon>Agaricomycotina</taxon>
        <taxon>Agaricomycetes</taxon>
        <taxon>Gloeophyllales</taxon>
        <taxon>Gloeophyllaceae</taxon>
        <taxon>Neolentinus</taxon>
    </lineage>
</organism>
<accession>A0A165NFD5</accession>
<dbReference type="EMBL" id="KV425638">
    <property type="protein sequence ID" value="KZT19562.1"/>
    <property type="molecule type" value="Genomic_DNA"/>
</dbReference>
<sequence length="152" mass="16210">MSLNHVSARSPLSKVPSNKGGSTSTPSSEPSTPSSGSPGRQRSGYKLSTLALQMTPIKLARKKIAGEHPDFFPKGSTPDSTPEEEFDEEAFDFNADFREASSTKKNKHGERGRDQKPKALGTMHQSTASANQYNVPKDSSSDRGAAAKGTKA</sequence>